<organism evidence="2 3">
    <name type="scientific">Candidatus Nitrospira neomarina</name>
    <dbReference type="NCBI Taxonomy" id="3020899"/>
    <lineage>
        <taxon>Bacteria</taxon>
        <taxon>Pseudomonadati</taxon>
        <taxon>Nitrospirota</taxon>
        <taxon>Nitrospiria</taxon>
        <taxon>Nitrospirales</taxon>
        <taxon>Nitrospiraceae</taxon>
        <taxon>Nitrospira</taxon>
    </lineage>
</organism>
<name>A0AA96GIS2_9BACT</name>
<dbReference type="InterPro" id="IPR041049">
    <property type="entry name" value="DUF5615"/>
</dbReference>
<protein>
    <submittedName>
        <fullName evidence="2">DUF5615 family PIN-like protein</fullName>
    </submittedName>
</protein>
<evidence type="ECO:0000313" key="2">
    <source>
        <dbReference type="EMBL" id="WNM62092.1"/>
    </source>
</evidence>
<dbReference type="Proteomes" id="UP001302494">
    <property type="component" value="Chromosome"/>
</dbReference>
<keyword evidence="3" id="KW-1185">Reference proteome</keyword>
<evidence type="ECO:0000259" key="1">
    <source>
        <dbReference type="Pfam" id="PF18480"/>
    </source>
</evidence>
<dbReference type="EMBL" id="CP116968">
    <property type="protein sequence ID" value="WNM62092.1"/>
    <property type="molecule type" value="Genomic_DNA"/>
</dbReference>
<dbReference type="KEGG" id="nneo:PQG83_20485"/>
<accession>A0AA96GIS2</accession>
<dbReference type="Pfam" id="PF18480">
    <property type="entry name" value="DUF5615"/>
    <property type="match status" value="1"/>
</dbReference>
<evidence type="ECO:0000313" key="3">
    <source>
        <dbReference type="Proteomes" id="UP001302494"/>
    </source>
</evidence>
<feature type="domain" description="DUF5615" evidence="1">
    <location>
        <begin position="1"/>
        <end position="94"/>
    </location>
</feature>
<gene>
    <name evidence="2" type="ORF">PQG83_20485</name>
</gene>
<dbReference type="RefSeq" id="WP_312745083.1">
    <property type="nucleotide sequence ID" value="NZ_CP116968.1"/>
</dbReference>
<reference evidence="2 3" key="1">
    <citation type="submission" date="2023-01" db="EMBL/GenBank/DDBJ databases">
        <title>Cultivation and genomic characterization of new, ubiquitous marine nitrite-oxidizing bacteria from the Nitrospirales.</title>
        <authorList>
            <person name="Mueller A.J."/>
            <person name="Daebeler A."/>
            <person name="Herbold C.W."/>
            <person name="Kirkegaard R.H."/>
            <person name="Daims H."/>
        </authorList>
    </citation>
    <scope>NUCLEOTIDE SEQUENCE [LARGE SCALE GENOMIC DNA]</scope>
    <source>
        <strain evidence="2 3">DK</strain>
    </source>
</reference>
<proteinExistence type="predicted"/>
<sequence length="120" mass="13151">MKFLVDAQLPQHLAQELTVTGHGTLHTLDLPGANRTRDEELADLSAQENRILITKDANFVTTFHLQPRPPKLLLVSTGNIDNATLLHLFVTNINSGLGNTSFVSSAEAKPILLQKCSRLI</sequence>
<dbReference type="AlphaFoldDB" id="A0AA96GIS2"/>